<keyword evidence="1" id="KW-0472">Membrane</keyword>
<evidence type="ECO:0000313" key="3">
    <source>
        <dbReference type="Proteomes" id="UP000092460"/>
    </source>
</evidence>
<dbReference type="VEuPathDB" id="VectorBase:GPPI043623"/>
<protein>
    <submittedName>
        <fullName evidence="2">Uncharacterized protein</fullName>
    </submittedName>
</protein>
<evidence type="ECO:0000256" key="1">
    <source>
        <dbReference type="SAM" id="Phobius"/>
    </source>
</evidence>
<reference evidence="2" key="2">
    <citation type="submission" date="2020-05" db="UniProtKB">
        <authorList>
            <consortium name="EnsemblMetazoa"/>
        </authorList>
    </citation>
    <scope>IDENTIFICATION</scope>
    <source>
        <strain evidence="2">IAEA</strain>
    </source>
</reference>
<evidence type="ECO:0000313" key="2">
    <source>
        <dbReference type="EnsemblMetazoa" id="GPPI043623-PA"/>
    </source>
</evidence>
<feature type="transmembrane region" description="Helical" evidence="1">
    <location>
        <begin position="123"/>
        <end position="141"/>
    </location>
</feature>
<accession>A0A1B0BXP8</accession>
<feature type="transmembrane region" description="Helical" evidence="1">
    <location>
        <begin position="153"/>
        <end position="175"/>
    </location>
</feature>
<organism evidence="2 3">
    <name type="scientific">Glossina palpalis gambiensis</name>
    <dbReference type="NCBI Taxonomy" id="67801"/>
    <lineage>
        <taxon>Eukaryota</taxon>
        <taxon>Metazoa</taxon>
        <taxon>Ecdysozoa</taxon>
        <taxon>Arthropoda</taxon>
        <taxon>Hexapoda</taxon>
        <taxon>Insecta</taxon>
        <taxon>Pterygota</taxon>
        <taxon>Neoptera</taxon>
        <taxon>Endopterygota</taxon>
        <taxon>Diptera</taxon>
        <taxon>Brachycera</taxon>
        <taxon>Muscomorpha</taxon>
        <taxon>Hippoboscoidea</taxon>
        <taxon>Glossinidae</taxon>
        <taxon>Glossina</taxon>
    </lineage>
</organism>
<sequence>MVFFKLVNVVRCTTMVFEKRDFFIEGSYFLLLLPIFFADIFSAFQRGFRCKFYKLNMKHDIVDLLCSRVHINEPLRRHCLKLNYLGRKLKKSATIVHLKILNKYLALCLQYCYVSYILRQRSYLNISSVILFYIVLSVNVVRCTTMVFEKRDFFIEGSYFLLLLLIFFADIFSAFQRGFRCKFYK</sequence>
<proteinExistence type="predicted"/>
<dbReference type="Proteomes" id="UP000092460">
    <property type="component" value="Unassembled WGS sequence"/>
</dbReference>
<dbReference type="AlphaFoldDB" id="A0A1B0BXP8"/>
<feature type="transmembrane region" description="Helical" evidence="1">
    <location>
        <begin position="28"/>
        <end position="48"/>
    </location>
</feature>
<dbReference type="EMBL" id="JXJN01022291">
    <property type="status" value="NOT_ANNOTATED_CDS"/>
    <property type="molecule type" value="Genomic_DNA"/>
</dbReference>
<dbReference type="EnsemblMetazoa" id="GPPI043623-RA">
    <property type="protein sequence ID" value="GPPI043623-PA"/>
    <property type="gene ID" value="GPPI043623"/>
</dbReference>
<name>A0A1B0BXP8_9MUSC</name>
<keyword evidence="1" id="KW-1133">Transmembrane helix</keyword>
<keyword evidence="1" id="KW-0812">Transmembrane</keyword>
<keyword evidence="3" id="KW-1185">Reference proteome</keyword>
<reference evidence="3" key="1">
    <citation type="submission" date="2015-01" db="EMBL/GenBank/DDBJ databases">
        <authorList>
            <person name="Aksoy S."/>
            <person name="Warren W."/>
            <person name="Wilson R.K."/>
        </authorList>
    </citation>
    <scope>NUCLEOTIDE SEQUENCE [LARGE SCALE GENOMIC DNA]</scope>
    <source>
        <strain evidence="3">IAEA</strain>
    </source>
</reference>